<accession>Q8LX73</accession>
<protein>
    <submittedName>
        <fullName evidence="2">Cytochrome oxidase II</fullName>
    </submittedName>
</protein>
<dbReference type="EMBL" id="AJ427619">
    <property type="protein sequence ID" value="CAD44507.1"/>
    <property type="molecule type" value="Genomic_DNA"/>
</dbReference>
<keyword evidence="1" id="KW-1133">Transmembrane helix</keyword>
<gene>
    <name evidence="2" type="primary">COII</name>
</gene>
<sequence length="90" mass="11173">MVTENFQFLLTNFLYGSLMHWILASKMKKLSFFSKWQLDQMLVFKMEHLLLLNNLIFFMIMLYLFLLLLQYLLVMLYLYYFLMNMQIDIF</sequence>
<keyword evidence="2" id="KW-0496">Mitochondrion</keyword>
<feature type="non-terminal residue" evidence="2">
    <location>
        <position position="90"/>
    </location>
</feature>
<geneLocation type="mitochondrion" evidence="2"/>
<organism evidence="2">
    <name type="scientific">Chaoborus punctipennis</name>
    <dbReference type="NCBI Taxonomy" id="204566"/>
    <lineage>
        <taxon>Eukaryota</taxon>
        <taxon>Metazoa</taxon>
        <taxon>Ecdysozoa</taxon>
        <taxon>Arthropoda</taxon>
        <taxon>Hexapoda</taxon>
        <taxon>Insecta</taxon>
        <taxon>Pterygota</taxon>
        <taxon>Neoptera</taxon>
        <taxon>Endopterygota</taxon>
        <taxon>Diptera</taxon>
        <taxon>Nematocera</taxon>
        <taxon>Culicoidea</taxon>
        <taxon>Chaoboridae</taxon>
        <taxon>Chaoborus</taxon>
    </lineage>
</organism>
<feature type="transmembrane region" description="Helical" evidence="1">
    <location>
        <begin position="55"/>
        <end position="80"/>
    </location>
</feature>
<reference evidence="2" key="1">
    <citation type="submission" date="2002-08" db="EMBL/GenBank/DDBJ databases">
        <title>Phylogenetics of pond and lake lifestyles in Chaoborus midge larvae.</title>
        <authorList>
            <person name="Berendonk T.U."/>
        </authorList>
    </citation>
    <scope>NUCLEOTIDE SEQUENCE</scope>
</reference>
<keyword evidence="1" id="KW-0812">Transmembrane</keyword>
<feature type="transmembrane region" description="Helical" evidence="1">
    <location>
        <begin position="6"/>
        <end position="24"/>
    </location>
</feature>
<evidence type="ECO:0000313" key="2">
    <source>
        <dbReference type="EMBL" id="CAD44507.1"/>
    </source>
</evidence>
<dbReference type="AlphaFoldDB" id="Q8LX73"/>
<evidence type="ECO:0000256" key="1">
    <source>
        <dbReference type="SAM" id="Phobius"/>
    </source>
</evidence>
<proteinExistence type="predicted"/>
<name>Q8LX73_9DIPT</name>
<keyword evidence="1" id="KW-0472">Membrane</keyword>